<feature type="domain" description="Uracil-DNA glycosylase-like" evidence="8">
    <location>
        <begin position="36"/>
        <end position="204"/>
    </location>
</feature>
<comment type="caution">
    <text evidence="9">The sequence shown here is derived from an EMBL/GenBank/DDBJ whole genome shotgun (WGS) entry which is preliminary data.</text>
</comment>
<keyword evidence="10" id="KW-1185">Reference proteome</keyword>
<evidence type="ECO:0000256" key="4">
    <source>
        <dbReference type="ARBA" id="ARBA00022801"/>
    </source>
</evidence>
<dbReference type="SMART" id="SM00986">
    <property type="entry name" value="UDG"/>
    <property type="match status" value="1"/>
</dbReference>
<dbReference type="PANTHER" id="PTHR33693">
    <property type="entry name" value="TYPE-5 URACIL-DNA GLYCOSYLASE"/>
    <property type="match status" value="1"/>
</dbReference>
<name>A0ABD5ZVB0_9EURY</name>
<evidence type="ECO:0000256" key="5">
    <source>
        <dbReference type="ARBA" id="ARBA00023004"/>
    </source>
</evidence>
<accession>A0ABD5ZVB0</accession>
<sequence>MPAPVLDPPVPDDALVLAPDCRRCPALVASRDRIAWGNGPADAAVLVVGEAPAAGASEATDWPGGNRSRLAYTSRHSGRRIRSLLAAVGVDDAFYTNAVKCFPSGDDGSTREPTDAERSNCRGHLLTELDVVDPTVTVATGTHATATLLAAEGRELGGFVDRVLDPVDCPTLGTTVVPLLHPSYVDVWRPRLGYDRAEYRTALARTLRACGVDADADRT</sequence>
<keyword evidence="4" id="KW-0378">Hydrolase</keyword>
<dbReference type="Pfam" id="PF03167">
    <property type="entry name" value="UDG"/>
    <property type="match status" value="1"/>
</dbReference>
<evidence type="ECO:0000259" key="8">
    <source>
        <dbReference type="SMART" id="SM00986"/>
    </source>
</evidence>
<evidence type="ECO:0000313" key="10">
    <source>
        <dbReference type="Proteomes" id="UP001596434"/>
    </source>
</evidence>
<dbReference type="GO" id="GO:0046872">
    <property type="term" value="F:metal ion binding"/>
    <property type="evidence" value="ECO:0007669"/>
    <property type="project" value="UniProtKB-KW"/>
</dbReference>
<proteinExistence type="predicted"/>
<dbReference type="RefSeq" id="WP_379702719.1">
    <property type="nucleotide sequence ID" value="NZ_JBHTAT010000001.1"/>
</dbReference>
<dbReference type="PANTHER" id="PTHR33693:SF1">
    <property type="entry name" value="TYPE-4 URACIL-DNA GLYCOSYLASE"/>
    <property type="match status" value="1"/>
</dbReference>
<protein>
    <submittedName>
        <fullName evidence="9">Uracil-DNA glycosylase family protein</fullName>
    </submittedName>
</protein>
<evidence type="ECO:0000256" key="6">
    <source>
        <dbReference type="ARBA" id="ARBA00023014"/>
    </source>
</evidence>
<evidence type="ECO:0000313" key="9">
    <source>
        <dbReference type="EMBL" id="MFC7254517.1"/>
    </source>
</evidence>
<evidence type="ECO:0000256" key="2">
    <source>
        <dbReference type="ARBA" id="ARBA00022723"/>
    </source>
</evidence>
<organism evidence="9 10">
    <name type="scientific">Haloplanus litoreus</name>
    <dbReference type="NCBI Taxonomy" id="767515"/>
    <lineage>
        <taxon>Archaea</taxon>
        <taxon>Methanobacteriati</taxon>
        <taxon>Methanobacteriota</taxon>
        <taxon>Stenosarchaea group</taxon>
        <taxon>Halobacteria</taxon>
        <taxon>Halobacteriales</taxon>
        <taxon>Haloferacaceae</taxon>
        <taxon>Haloplanus</taxon>
    </lineage>
</organism>
<gene>
    <name evidence="9" type="ORF">ACFQKE_04235</name>
</gene>
<reference evidence="9 10" key="1">
    <citation type="journal article" date="2019" name="Int. J. Syst. Evol. Microbiol.">
        <title>The Global Catalogue of Microorganisms (GCM) 10K type strain sequencing project: providing services to taxonomists for standard genome sequencing and annotation.</title>
        <authorList>
            <consortium name="The Broad Institute Genomics Platform"/>
            <consortium name="The Broad Institute Genome Sequencing Center for Infectious Disease"/>
            <person name="Wu L."/>
            <person name="Ma J."/>
        </authorList>
    </citation>
    <scope>NUCLEOTIDE SEQUENCE [LARGE SCALE GENOMIC DNA]</scope>
    <source>
        <strain evidence="9 10">GX21</strain>
    </source>
</reference>
<dbReference type="Proteomes" id="UP001596434">
    <property type="component" value="Unassembled WGS sequence"/>
</dbReference>
<evidence type="ECO:0000256" key="1">
    <source>
        <dbReference type="ARBA" id="ARBA00022485"/>
    </source>
</evidence>
<dbReference type="SUPFAM" id="SSF52141">
    <property type="entry name" value="Uracil-DNA glycosylase-like"/>
    <property type="match status" value="1"/>
</dbReference>
<dbReference type="AlphaFoldDB" id="A0ABD5ZVB0"/>
<dbReference type="InterPro" id="IPR036895">
    <property type="entry name" value="Uracil-DNA_glycosylase-like_sf"/>
</dbReference>
<keyword evidence="2" id="KW-0479">Metal-binding</keyword>
<keyword evidence="5" id="KW-0408">Iron</keyword>
<evidence type="ECO:0000256" key="3">
    <source>
        <dbReference type="ARBA" id="ARBA00022763"/>
    </source>
</evidence>
<dbReference type="GO" id="GO:0051539">
    <property type="term" value="F:4 iron, 4 sulfur cluster binding"/>
    <property type="evidence" value="ECO:0007669"/>
    <property type="project" value="UniProtKB-KW"/>
</dbReference>
<dbReference type="InterPro" id="IPR005122">
    <property type="entry name" value="Uracil-DNA_glycosylase-like"/>
</dbReference>
<dbReference type="GO" id="GO:0097506">
    <property type="term" value="F:deaminated base DNA N-glycosylase activity"/>
    <property type="evidence" value="ECO:0007669"/>
    <property type="project" value="UniProtKB-ARBA"/>
</dbReference>
<keyword evidence="1" id="KW-0004">4Fe-4S</keyword>
<dbReference type="GeneID" id="96952831"/>
<evidence type="ECO:0000256" key="7">
    <source>
        <dbReference type="ARBA" id="ARBA00023204"/>
    </source>
</evidence>
<keyword evidence="7" id="KW-0234">DNA repair</keyword>
<dbReference type="SMART" id="SM00987">
    <property type="entry name" value="UreE_C"/>
    <property type="match status" value="1"/>
</dbReference>
<keyword evidence="3" id="KW-0227">DNA damage</keyword>
<dbReference type="EMBL" id="JBHTAT010000001">
    <property type="protein sequence ID" value="MFC7254517.1"/>
    <property type="molecule type" value="Genomic_DNA"/>
</dbReference>
<dbReference type="Gene3D" id="3.40.470.10">
    <property type="entry name" value="Uracil-DNA glycosylase-like domain"/>
    <property type="match status" value="1"/>
</dbReference>
<dbReference type="InterPro" id="IPR051536">
    <property type="entry name" value="UDG_Type-4/5"/>
</dbReference>
<keyword evidence="6" id="KW-0411">Iron-sulfur</keyword>
<dbReference type="GO" id="GO:0006281">
    <property type="term" value="P:DNA repair"/>
    <property type="evidence" value="ECO:0007669"/>
    <property type="project" value="UniProtKB-KW"/>
</dbReference>